<evidence type="ECO:0008006" key="6">
    <source>
        <dbReference type="Google" id="ProtNLM"/>
    </source>
</evidence>
<organism evidence="4 5">
    <name type="scientific">Cryptosporangium japonicum</name>
    <dbReference type="NCBI Taxonomy" id="80872"/>
    <lineage>
        <taxon>Bacteria</taxon>
        <taxon>Bacillati</taxon>
        <taxon>Actinomycetota</taxon>
        <taxon>Actinomycetes</taxon>
        <taxon>Cryptosporangiales</taxon>
        <taxon>Cryptosporangiaceae</taxon>
        <taxon>Cryptosporangium</taxon>
    </lineage>
</organism>
<feature type="signal peptide" evidence="3">
    <location>
        <begin position="1"/>
        <end position="25"/>
    </location>
</feature>
<keyword evidence="5" id="KW-1185">Reference proteome</keyword>
<name>A0ABN0V5R2_9ACTN</name>
<evidence type="ECO:0000313" key="5">
    <source>
        <dbReference type="Proteomes" id="UP001500967"/>
    </source>
</evidence>
<feature type="transmembrane region" description="Helical" evidence="2">
    <location>
        <begin position="474"/>
        <end position="494"/>
    </location>
</feature>
<dbReference type="PANTHER" id="PTHR40659">
    <property type="entry name" value="NICKEL/COBALT EFFLUX SYSTEM RCNA"/>
    <property type="match status" value="1"/>
</dbReference>
<keyword evidence="2" id="KW-1133">Transmembrane helix</keyword>
<sequence>MIGRSLAVLVFVLLSPLMLGTPALAHPLGNFTTNQYAGLRVTSTGVDVDFVLDLAELPAYQARTTEIDTDRDGTGSPAENDTYATRTCAAAAAGVRVDVGGRHPRLTAEPVGLTFPAGAGGLATLRLQCTLHADARITTTTTIGYRTTLYADRIGWREITALGDRYTLTHSDVPTGSVSKRLTAYPAGVVSDVRSATLRVRPGGPAADPLATTTGVTQNRGVDRFTAWFTRLIGHPQLTLGVGLLAFLIALVLGGAHAVAPGHGKTIMAAYLLGSRGRARQALTVAGTVAATHTLGVLALGVLFATSLQLAPDTMYGWLRLISGILVTLVGAHLLYQAVRRKRVVTVTHHHHADELVPAGHLAAHSHAPHTSHAHSHGGRPHTHHLPGPGESPNVRSLLAMGFAGGLSPSPSAVVVLLGAAALGRVWYGVLLVLAYGIGLAATLTGIGFALAHWRERLHRASAGRWRTLLTRRLPIATATLIVLVGLGMTLLAAPQLF</sequence>
<keyword evidence="2" id="KW-0812">Transmembrane</keyword>
<proteinExistence type="predicted"/>
<keyword evidence="3" id="KW-0732">Signal</keyword>
<feature type="transmembrane region" description="Helical" evidence="2">
    <location>
        <begin position="281"/>
        <end position="305"/>
    </location>
</feature>
<feature type="transmembrane region" description="Helical" evidence="2">
    <location>
        <begin position="317"/>
        <end position="336"/>
    </location>
</feature>
<dbReference type="EMBL" id="BAAAGX010000034">
    <property type="protein sequence ID" value="GAA0276551.1"/>
    <property type="molecule type" value="Genomic_DNA"/>
</dbReference>
<dbReference type="InterPro" id="IPR051224">
    <property type="entry name" value="NiCoT_RcnA"/>
</dbReference>
<evidence type="ECO:0000313" key="4">
    <source>
        <dbReference type="EMBL" id="GAA0276551.1"/>
    </source>
</evidence>
<accession>A0ABN0V5R2</accession>
<keyword evidence="2" id="KW-0472">Membrane</keyword>
<protein>
    <recommendedName>
        <fullName evidence="6">High-affinity nickel-transporter</fullName>
    </recommendedName>
</protein>
<comment type="caution">
    <text evidence="4">The sequence shown here is derived from an EMBL/GenBank/DDBJ whole genome shotgun (WGS) entry which is preliminary data.</text>
</comment>
<reference evidence="4 5" key="1">
    <citation type="journal article" date="2019" name="Int. J. Syst. Evol. Microbiol.">
        <title>The Global Catalogue of Microorganisms (GCM) 10K type strain sequencing project: providing services to taxonomists for standard genome sequencing and annotation.</title>
        <authorList>
            <consortium name="The Broad Institute Genomics Platform"/>
            <consortium name="The Broad Institute Genome Sequencing Center for Infectious Disease"/>
            <person name="Wu L."/>
            <person name="Ma J."/>
        </authorList>
    </citation>
    <scope>NUCLEOTIDE SEQUENCE [LARGE SCALE GENOMIC DNA]</scope>
    <source>
        <strain evidence="4 5">JCM 10425</strain>
    </source>
</reference>
<evidence type="ECO:0000256" key="1">
    <source>
        <dbReference type="SAM" id="MobiDB-lite"/>
    </source>
</evidence>
<dbReference type="Proteomes" id="UP001500967">
    <property type="component" value="Unassembled WGS sequence"/>
</dbReference>
<evidence type="ECO:0000256" key="2">
    <source>
        <dbReference type="SAM" id="Phobius"/>
    </source>
</evidence>
<gene>
    <name evidence="4" type="ORF">GCM10009539_75450</name>
</gene>
<feature type="chain" id="PRO_5045477087" description="High-affinity nickel-transporter" evidence="3">
    <location>
        <begin position="26"/>
        <end position="498"/>
    </location>
</feature>
<feature type="compositionally biased region" description="Basic residues" evidence="1">
    <location>
        <begin position="367"/>
        <end position="385"/>
    </location>
</feature>
<feature type="transmembrane region" description="Helical" evidence="2">
    <location>
        <begin position="426"/>
        <end position="454"/>
    </location>
</feature>
<dbReference type="RefSeq" id="WP_344653746.1">
    <property type="nucleotide sequence ID" value="NZ_BAAAGX010000034.1"/>
</dbReference>
<feature type="transmembrane region" description="Helical" evidence="2">
    <location>
        <begin position="238"/>
        <end position="260"/>
    </location>
</feature>
<feature type="transmembrane region" description="Helical" evidence="2">
    <location>
        <begin position="398"/>
        <end position="420"/>
    </location>
</feature>
<dbReference type="PANTHER" id="PTHR40659:SF1">
    <property type="entry name" value="NICKEL_COBALT EFFLUX SYSTEM RCNA"/>
    <property type="match status" value="1"/>
</dbReference>
<evidence type="ECO:0000256" key="3">
    <source>
        <dbReference type="SAM" id="SignalP"/>
    </source>
</evidence>
<feature type="region of interest" description="Disordered" evidence="1">
    <location>
        <begin position="367"/>
        <end position="391"/>
    </location>
</feature>